<keyword evidence="7 9" id="KW-0520">NAD</keyword>
<dbReference type="UniPathway" id="UPA00214"/>
<evidence type="ECO:0000256" key="1">
    <source>
        <dbReference type="ARBA" id="ARBA00000083"/>
    </source>
</evidence>
<evidence type="ECO:0000256" key="2">
    <source>
        <dbReference type="ARBA" id="ARBA00001911"/>
    </source>
</evidence>
<comment type="catalytic activity">
    <reaction evidence="1 9">
        <text>UDP-alpha-D-glucose = UDP-alpha-D-galactose</text>
        <dbReference type="Rhea" id="RHEA:22168"/>
        <dbReference type="ChEBI" id="CHEBI:58885"/>
        <dbReference type="ChEBI" id="CHEBI:66914"/>
        <dbReference type="EC" id="5.1.3.2"/>
    </reaction>
</comment>
<dbReference type="NCBIfam" id="TIGR01179">
    <property type="entry name" value="galE"/>
    <property type="match status" value="1"/>
</dbReference>
<dbReference type="EMBL" id="AF172324">
    <property type="protein sequence ID" value="AAD50491.1"/>
    <property type="molecule type" value="Genomic_DNA"/>
</dbReference>
<dbReference type="GO" id="GO:0005829">
    <property type="term" value="C:cytosol"/>
    <property type="evidence" value="ECO:0007669"/>
    <property type="project" value="TreeGrafter"/>
</dbReference>
<proteinExistence type="inferred from homology"/>
<dbReference type="GO" id="GO:0006012">
    <property type="term" value="P:galactose metabolic process"/>
    <property type="evidence" value="ECO:0007669"/>
    <property type="project" value="UniProtKB-UniPathway"/>
</dbReference>
<dbReference type="Gene3D" id="3.40.50.720">
    <property type="entry name" value="NAD(P)-binding Rossmann-like Domain"/>
    <property type="match status" value="1"/>
</dbReference>
<keyword evidence="8 9" id="KW-0413">Isomerase</keyword>
<organism evidence="11">
    <name type="scientific">Escherichia coli</name>
    <dbReference type="NCBI Taxonomy" id="562"/>
    <lineage>
        <taxon>Bacteria</taxon>
        <taxon>Pseudomonadati</taxon>
        <taxon>Pseudomonadota</taxon>
        <taxon>Gammaproteobacteria</taxon>
        <taxon>Enterobacterales</taxon>
        <taxon>Enterobacteriaceae</taxon>
        <taxon>Escherichia</taxon>
    </lineage>
</organism>
<dbReference type="RefSeq" id="WP_000866330.1">
    <property type="nucleotide sequence ID" value="NZ_AP025551.1"/>
</dbReference>
<evidence type="ECO:0000256" key="9">
    <source>
        <dbReference type="RuleBase" id="RU366046"/>
    </source>
</evidence>
<name>Q9RP56_ECOLX</name>
<dbReference type="InterPro" id="IPR005886">
    <property type="entry name" value="UDP_G4E"/>
</dbReference>
<evidence type="ECO:0000259" key="10">
    <source>
        <dbReference type="Pfam" id="PF16363"/>
    </source>
</evidence>
<reference evidence="11" key="1">
    <citation type="journal article" date="1999" name="Infect. Immun.">
        <title>Molecular characterization of the locus encoding biosynthesis of the lipopolysaccharide O antigen of Escherichia coli serotype O113.</title>
        <authorList>
            <person name="Paton A.W."/>
            <person name="Paton J.C."/>
        </authorList>
    </citation>
    <scope>NUCLEOTIDE SEQUENCE</scope>
    <source>
        <strain evidence="11">98NK2</strain>
    </source>
</reference>
<evidence type="ECO:0000256" key="7">
    <source>
        <dbReference type="ARBA" id="ARBA00023027"/>
    </source>
</evidence>
<comment type="pathway">
    <text evidence="3 9">Carbohydrate metabolism; galactose metabolism.</text>
</comment>
<evidence type="ECO:0000256" key="3">
    <source>
        <dbReference type="ARBA" id="ARBA00004947"/>
    </source>
</evidence>
<dbReference type="InterPro" id="IPR016040">
    <property type="entry name" value="NAD(P)-bd_dom"/>
</dbReference>
<comment type="similarity">
    <text evidence="4 9">Belongs to the NAD(P)-dependent epimerase/dehydratase family.</text>
</comment>
<dbReference type="AlphaFoldDB" id="Q9RP56"/>
<feature type="domain" description="NAD(P)-binding" evidence="10">
    <location>
        <begin position="4"/>
        <end position="323"/>
    </location>
</feature>
<dbReference type="PANTHER" id="PTHR43725:SF47">
    <property type="entry name" value="UDP-GLUCOSE 4-EPIMERASE"/>
    <property type="match status" value="1"/>
</dbReference>
<dbReference type="NCBIfam" id="NF007956">
    <property type="entry name" value="PRK10675.1"/>
    <property type="match status" value="1"/>
</dbReference>
<sequence>MKVLLTGGLGYIGCHIAVELLQQGHDVVIFDNLSNSHLTVLERIKAITQKKVVFIRGDLRSLSDIRKTFESSQIEAVIHLAALKSVSESVRHPLEYYINNVVGSLNLIQAMSHANIKRLIFSSSATVYGQPEHLPITEQASVGKVTNPYGQTKLIIEKILADICLADPEWQITSLRYFNPIGAHPSGMIGEDPRGMPNNILPYITQVAIRRRPYFTILGDDYPTKDGTGVRDYIHVQDLALGHIAALMNAKNKSYQVYNLGTGKGYSVLDIINSFKEINNIDIPFIIEKRRPGDIAECWSSPELAKRELGWQAKFELKDMLRDSWNWQQKNPFGYGN</sequence>
<accession>Q9RP56</accession>
<evidence type="ECO:0000256" key="8">
    <source>
        <dbReference type="ARBA" id="ARBA00023235"/>
    </source>
</evidence>
<comment type="subunit">
    <text evidence="9">Homodimer.</text>
</comment>
<dbReference type="PATRIC" id="fig|562.7401.peg.4076"/>
<dbReference type="Gene3D" id="3.90.25.10">
    <property type="entry name" value="UDP-galactose 4-epimerase, domain 1"/>
    <property type="match status" value="1"/>
</dbReference>
<protein>
    <recommendedName>
        <fullName evidence="6 9">UDP-glucose 4-epimerase</fullName>
        <ecNumber evidence="5 9">5.1.3.2</ecNumber>
    </recommendedName>
</protein>
<evidence type="ECO:0000313" key="11">
    <source>
        <dbReference type="EMBL" id="AAD50491.1"/>
    </source>
</evidence>
<dbReference type="PRINTS" id="PR01713">
    <property type="entry name" value="NUCEPIMERASE"/>
</dbReference>
<dbReference type="GO" id="GO:0003978">
    <property type="term" value="F:UDP-glucose 4-epimerase activity"/>
    <property type="evidence" value="ECO:0007669"/>
    <property type="project" value="UniProtKB-UniRule"/>
</dbReference>
<dbReference type="InterPro" id="IPR036291">
    <property type="entry name" value="NAD(P)-bd_dom_sf"/>
</dbReference>
<gene>
    <name evidence="11" type="primary">galE</name>
</gene>
<evidence type="ECO:0000256" key="5">
    <source>
        <dbReference type="ARBA" id="ARBA00013189"/>
    </source>
</evidence>
<comment type="cofactor">
    <cofactor evidence="2 9">
        <name>NAD(+)</name>
        <dbReference type="ChEBI" id="CHEBI:57540"/>
    </cofactor>
</comment>
<keyword evidence="9" id="KW-0119">Carbohydrate metabolism</keyword>
<dbReference type="Pfam" id="PF16363">
    <property type="entry name" value="GDP_Man_Dehyd"/>
    <property type="match status" value="1"/>
</dbReference>
<dbReference type="CDD" id="cd05247">
    <property type="entry name" value="UDP_G4E_1_SDR_e"/>
    <property type="match status" value="1"/>
</dbReference>
<dbReference type="SUPFAM" id="SSF51735">
    <property type="entry name" value="NAD(P)-binding Rossmann-fold domains"/>
    <property type="match status" value="1"/>
</dbReference>
<evidence type="ECO:0000256" key="4">
    <source>
        <dbReference type="ARBA" id="ARBA00007637"/>
    </source>
</evidence>
<dbReference type="PANTHER" id="PTHR43725">
    <property type="entry name" value="UDP-GLUCOSE 4-EPIMERASE"/>
    <property type="match status" value="1"/>
</dbReference>
<evidence type="ECO:0000256" key="6">
    <source>
        <dbReference type="ARBA" id="ARBA00018569"/>
    </source>
</evidence>
<dbReference type="EC" id="5.1.3.2" evidence="5 9"/>